<dbReference type="PIRSF" id="PIRSF000956">
    <property type="entry name" value="PLC-beta"/>
    <property type="match status" value="1"/>
</dbReference>
<comment type="cofactor">
    <cofactor evidence="11">
        <name>Ca(2+)</name>
        <dbReference type="ChEBI" id="CHEBI:29108"/>
    </cofactor>
    <text evidence="11">Binds 1 Ca(2+) ion per subunit.</text>
</comment>
<evidence type="ECO:0000313" key="17">
    <source>
        <dbReference type="EMBL" id="RMX53878.1"/>
    </source>
</evidence>
<dbReference type="InterPro" id="IPR037862">
    <property type="entry name" value="PLC-beta_PH"/>
</dbReference>
<dbReference type="CDD" id="cd00275">
    <property type="entry name" value="C2_PLC_like"/>
    <property type="match status" value="1"/>
</dbReference>
<dbReference type="PROSITE" id="PS50004">
    <property type="entry name" value="C2"/>
    <property type="match status" value="1"/>
</dbReference>
<sequence>MAGGEAVLERLTHPEVADFLIRGARFIKWDEDSTVGLQCTVKVDPAAHLIYWRAEDKETDLLELTSIRDIRTGKSAKIPKDKSLRDSLKIGGSEEDSIQDKTITIVYGSTLVDIYYVNFVAPGSVNTAREWADALFCLTHNLLAINASPISFLEKLHSKICVQTSGDGKIPVKNILKYVSSSKEDKKRVLDTLQSVGLPHGKKKPYLTVDQLVEFLNNEQRDPRLNEILFPYCTSEKAQAIIDKYEPNRDFAKKGHFSVQGLTRYLMSDDNFIINHDRLSCYQDMTQPLSHYFINSSHNTYLTEAIAECAFKTSEYPVILSFENHCSPKQQAKMAAYCVSIFADMLLNKPLDDFPLEEGKGLPPPKALLRKIVIKNKKRPSKREEVGVDVEKTPIDTTAVISSDTKVEKVDGEITENGGSVINEEDVSKADQEEVAPEVELSALVNYIQPVHFKSFETSEKLNRSYEMSSFVENNATALLKESPVEFVNYNKRQLSRIYPSGTRVGSANYMPQIPVISGQWLTEKKVGTYVEVDMYGLPADTVRRKYKTKIVPNNTINPVYDEEPFVFKKVVLPSLAVLRIALYEESGRLIGQRILPVVGLSPGYRHIKLRNESNQPLCLPTLFVHIVTKDYVPSGFEDFANALCDPIAYHQEEKRQQQLQSLLDDEEMEEDAAGSEAVVEDGGKATENAKAKSAPGRETRKSISIKAEKKSIKRNCTSDSLVAEINPLNQRRGSEMILREALRRDSSRDSISGIKPLQPQKSGNPHAITSRSLSLQAAPVTGERGPFAKRSRSTKKREGKTQSLICFTAEDTKVEPASVRELKERKPFLKLNQKHQKEMDILVKRHEKDKDKLQKNHLLEQEKTIKDLDKEKVSSKKKSDKELKKAEKKGVLFFQINTLKRQHRDSMVDLLKRQLNEQLELAEKQLLPKQEELEKLMRLSQEEKMKSLADLHAKQMNELRKSQDNQNREELKVLARQHSNKDELQRRKREENKKHIEQSVKERQKMTEFHKKESEELEKEHDKLYETLDEDRKKSSQDLRTLHETKVRQLSVCDLEITYASLYGDKVTKL</sequence>
<gene>
    <name evidence="17" type="ORF">pdam_00018631</name>
</gene>
<feature type="compositionally biased region" description="Basic and acidic residues" evidence="14">
    <location>
        <begin position="682"/>
        <end position="710"/>
    </location>
</feature>
<dbReference type="InterPro" id="IPR000909">
    <property type="entry name" value="PLipase_C_PInositol-sp_X_dom"/>
</dbReference>
<dbReference type="SMART" id="SM00149">
    <property type="entry name" value="PLCYc"/>
    <property type="match status" value="1"/>
</dbReference>
<dbReference type="Gene3D" id="2.30.29.240">
    <property type="match status" value="1"/>
</dbReference>
<feature type="region of interest" description="Disordered" evidence="14">
    <location>
        <begin position="743"/>
        <end position="801"/>
    </location>
</feature>
<dbReference type="GO" id="GO:0016042">
    <property type="term" value="P:lipid catabolic process"/>
    <property type="evidence" value="ECO:0007669"/>
    <property type="project" value="UniProtKB-KW"/>
</dbReference>
<dbReference type="SUPFAM" id="SSF69989">
    <property type="entry name" value="C-terminal domain of PLC-beta"/>
    <property type="match status" value="1"/>
</dbReference>
<feature type="binding site" evidence="11">
    <location>
        <position position="299"/>
    </location>
    <ligand>
        <name>Ca(2+)</name>
        <dbReference type="ChEBI" id="CHEBI:29108"/>
    </ligand>
</feature>
<keyword evidence="11" id="KW-0479">Metal-binding</keyword>
<dbReference type="SUPFAM" id="SSF50729">
    <property type="entry name" value="PH domain-like"/>
    <property type="match status" value="1"/>
</dbReference>
<dbReference type="Gene3D" id="2.60.40.150">
    <property type="entry name" value="C2 domain"/>
    <property type="match status" value="1"/>
</dbReference>
<evidence type="ECO:0000256" key="3">
    <source>
        <dbReference type="ARBA" id="ARBA00022553"/>
    </source>
</evidence>
<evidence type="ECO:0000256" key="12">
    <source>
        <dbReference type="RuleBase" id="RU361133"/>
    </source>
</evidence>
<dbReference type="OrthoDB" id="269822at2759"/>
<dbReference type="InterPro" id="IPR016280">
    <property type="entry name" value="PLC-beta"/>
</dbReference>
<comment type="caution">
    <text evidence="17">The sequence shown here is derived from an EMBL/GenBank/DDBJ whole genome shotgun (WGS) entry which is preliminary data.</text>
</comment>
<dbReference type="SUPFAM" id="SSF51695">
    <property type="entry name" value="PLC-like phosphodiesterases"/>
    <property type="match status" value="1"/>
</dbReference>
<evidence type="ECO:0000256" key="5">
    <source>
        <dbReference type="ARBA" id="ARBA00022837"/>
    </source>
</evidence>
<keyword evidence="3" id="KW-0597">Phosphoprotein</keyword>
<dbReference type="FunFam" id="2.60.40.150:FF:000008">
    <property type="entry name" value="1-phosphatidylinositol 4,5-bisphosphate phosphodiesterase"/>
    <property type="match status" value="1"/>
</dbReference>
<evidence type="ECO:0000256" key="10">
    <source>
        <dbReference type="PIRSR" id="PIRSR000956-1"/>
    </source>
</evidence>
<keyword evidence="2" id="KW-0963">Cytoplasm</keyword>
<keyword evidence="7 9" id="KW-0443">Lipid metabolism</keyword>
<dbReference type="InterPro" id="IPR035892">
    <property type="entry name" value="C2_domain_sf"/>
</dbReference>
<dbReference type="GO" id="GO:0007186">
    <property type="term" value="P:G protein-coupled receptor signaling pathway"/>
    <property type="evidence" value="ECO:0007669"/>
    <property type="project" value="TreeGrafter"/>
</dbReference>
<dbReference type="GO" id="GO:0005509">
    <property type="term" value="F:calcium ion binding"/>
    <property type="evidence" value="ECO:0007669"/>
    <property type="project" value="UniProtKB-UniRule"/>
</dbReference>
<dbReference type="AlphaFoldDB" id="A0A3M6UKH1"/>
<comment type="subcellular location">
    <subcellularLocation>
        <location evidence="1">Cytoplasm</location>
    </subcellularLocation>
</comment>
<dbReference type="PANTHER" id="PTHR10336">
    <property type="entry name" value="PHOSPHOINOSITIDE-SPECIFIC PHOSPHOLIPASE C FAMILY PROTEIN"/>
    <property type="match status" value="1"/>
</dbReference>
<evidence type="ECO:0000256" key="1">
    <source>
        <dbReference type="ARBA" id="ARBA00004496"/>
    </source>
</evidence>
<dbReference type="EC" id="3.1.4.11" evidence="9"/>
<dbReference type="PROSITE" id="PS50008">
    <property type="entry name" value="PIPLC_Y_DOMAIN"/>
    <property type="match status" value="1"/>
</dbReference>
<dbReference type="SMART" id="SM00148">
    <property type="entry name" value="PLCXc"/>
    <property type="match status" value="1"/>
</dbReference>
<dbReference type="InterPro" id="IPR000008">
    <property type="entry name" value="C2_dom"/>
</dbReference>
<dbReference type="GO" id="GO:0046488">
    <property type="term" value="P:phosphatidylinositol metabolic process"/>
    <property type="evidence" value="ECO:0007669"/>
    <property type="project" value="TreeGrafter"/>
</dbReference>
<protein>
    <recommendedName>
        <fullName evidence="9">1-phosphatidylinositol 4,5-bisphosphate phosphodiesterase</fullName>
        <ecNumber evidence="9">3.1.4.11</ecNumber>
    </recommendedName>
</protein>
<dbReference type="Gene3D" id="1.20.1230.10">
    <property type="entry name" value="Phospholipase C beta, distal C-terminal domain"/>
    <property type="match status" value="1"/>
</dbReference>
<dbReference type="STRING" id="46731.A0A3M6UKH1"/>
<evidence type="ECO:0000256" key="8">
    <source>
        <dbReference type="ARBA" id="ARBA00023224"/>
    </source>
</evidence>
<keyword evidence="8 9" id="KW-0807">Transducer</keyword>
<dbReference type="InterPro" id="IPR014815">
    <property type="entry name" value="PLC-beta_C"/>
</dbReference>
<proteinExistence type="predicted"/>
<feature type="domain" description="PI-PLC Y-box" evidence="16">
    <location>
        <begin position="441"/>
        <end position="519"/>
    </location>
</feature>
<evidence type="ECO:0000256" key="6">
    <source>
        <dbReference type="ARBA" id="ARBA00022963"/>
    </source>
</evidence>
<feature type="region of interest" description="Disordered" evidence="14">
    <location>
        <begin position="977"/>
        <end position="1040"/>
    </location>
</feature>
<evidence type="ECO:0000256" key="14">
    <source>
        <dbReference type="SAM" id="MobiDB-lite"/>
    </source>
</evidence>
<dbReference type="InterPro" id="IPR011992">
    <property type="entry name" value="EF-hand-dom_pair"/>
</dbReference>
<evidence type="ECO:0000256" key="13">
    <source>
        <dbReference type="SAM" id="Coils"/>
    </source>
</evidence>
<name>A0A3M6UKH1_POCDA</name>
<keyword evidence="6 9" id="KW-0442">Lipid degradation</keyword>
<evidence type="ECO:0000256" key="9">
    <source>
        <dbReference type="PIRNR" id="PIRNR000956"/>
    </source>
</evidence>
<dbReference type="SUPFAM" id="SSF47473">
    <property type="entry name" value="EF-hand"/>
    <property type="match status" value="1"/>
</dbReference>
<dbReference type="Pfam" id="PF17787">
    <property type="entry name" value="PH_14"/>
    <property type="match status" value="1"/>
</dbReference>
<dbReference type="InterPro" id="IPR053945">
    <property type="entry name" value="PLCB1-4-like_EFh"/>
</dbReference>
<evidence type="ECO:0000313" key="18">
    <source>
        <dbReference type="Proteomes" id="UP000275408"/>
    </source>
</evidence>
<feature type="domain" description="C2" evidence="15">
    <location>
        <begin position="489"/>
        <end position="618"/>
    </location>
</feature>
<dbReference type="EMBL" id="RCHS01001388">
    <property type="protein sequence ID" value="RMX53878.1"/>
    <property type="molecule type" value="Genomic_DNA"/>
</dbReference>
<dbReference type="CDD" id="cd13361">
    <property type="entry name" value="PH_PLC_beta"/>
    <property type="match status" value="1"/>
</dbReference>
<keyword evidence="13" id="KW-0175">Coiled coil</keyword>
<keyword evidence="5 11" id="KW-0106">Calcium</keyword>
<dbReference type="Pfam" id="PF00168">
    <property type="entry name" value="C2"/>
    <property type="match status" value="1"/>
</dbReference>
<feature type="region of interest" description="Disordered" evidence="14">
    <location>
        <begin position="665"/>
        <end position="710"/>
    </location>
</feature>
<dbReference type="PROSITE" id="PS50007">
    <property type="entry name" value="PIPLC_X_DOMAIN"/>
    <property type="match status" value="2"/>
</dbReference>
<dbReference type="GO" id="GO:0051209">
    <property type="term" value="P:release of sequestered calcium ion into cytosol"/>
    <property type="evidence" value="ECO:0007669"/>
    <property type="project" value="TreeGrafter"/>
</dbReference>
<feature type="active site" evidence="10">
    <location>
        <position position="298"/>
    </location>
</feature>
<accession>A0A3M6UKH1</accession>
<feature type="compositionally biased region" description="Basic residues" evidence="14">
    <location>
        <begin position="788"/>
        <end position="799"/>
    </location>
</feature>
<keyword evidence="18" id="KW-1185">Reference proteome</keyword>
<dbReference type="InterPro" id="IPR042531">
    <property type="entry name" value="PLC-beta_C_sf"/>
</dbReference>
<dbReference type="SMART" id="SM00239">
    <property type="entry name" value="C2"/>
    <property type="match status" value="1"/>
</dbReference>
<organism evidence="17 18">
    <name type="scientific">Pocillopora damicornis</name>
    <name type="common">Cauliflower coral</name>
    <name type="synonym">Millepora damicornis</name>
    <dbReference type="NCBI Taxonomy" id="46731"/>
    <lineage>
        <taxon>Eukaryota</taxon>
        <taxon>Metazoa</taxon>
        <taxon>Cnidaria</taxon>
        <taxon>Anthozoa</taxon>
        <taxon>Hexacorallia</taxon>
        <taxon>Scleractinia</taxon>
        <taxon>Astrocoeniina</taxon>
        <taxon>Pocilloporidae</taxon>
        <taxon>Pocillopora</taxon>
    </lineage>
</organism>
<dbReference type="SUPFAM" id="SSF49562">
    <property type="entry name" value="C2 domain (Calcium/lipid-binding domain, CaLB)"/>
    <property type="match status" value="1"/>
</dbReference>
<comment type="catalytic activity">
    <reaction evidence="9 12">
        <text>a 1,2-diacyl-sn-glycero-3-phospho-(1D-myo-inositol-4,5-bisphosphate) + H2O = 1D-myo-inositol 1,4,5-trisphosphate + a 1,2-diacyl-sn-glycerol + H(+)</text>
        <dbReference type="Rhea" id="RHEA:33179"/>
        <dbReference type="ChEBI" id="CHEBI:15377"/>
        <dbReference type="ChEBI" id="CHEBI:15378"/>
        <dbReference type="ChEBI" id="CHEBI:17815"/>
        <dbReference type="ChEBI" id="CHEBI:58456"/>
        <dbReference type="ChEBI" id="CHEBI:203600"/>
        <dbReference type="EC" id="3.1.4.11"/>
    </reaction>
</comment>
<evidence type="ECO:0000259" key="15">
    <source>
        <dbReference type="PROSITE" id="PS50004"/>
    </source>
</evidence>
<dbReference type="InterPro" id="IPR001192">
    <property type="entry name" value="PI-PLC_fam"/>
</dbReference>
<dbReference type="Pfam" id="PF00387">
    <property type="entry name" value="PI-PLC-Y"/>
    <property type="match status" value="1"/>
</dbReference>
<dbReference type="Pfam" id="PF08703">
    <property type="entry name" value="PLC-beta_C"/>
    <property type="match status" value="1"/>
</dbReference>
<dbReference type="PANTHER" id="PTHR10336:SF149">
    <property type="entry name" value="1-PHOSPHATIDYLINOSITOL 4,5-BISPHOSPHATE PHOSPHODIESTERASE CLASSES I AND II"/>
    <property type="match status" value="1"/>
</dbReference>
<feature type="binding site" evidence="11">
    <location>
        <position position="323"/>
    </location>
    <ligand>
        <name>Ca(2+)</name>
        <dbReference type="ChEBI" id="CHEBI:29108"/>
    </ligand>
</feature>
<dbReference type="Pfam" id="PF00388">
    <property type="entry name" value="PI-PLC-X"/>
    <property type="match status" value="1"/>
</dbReference>
<keyword evidence="4 9" id="KW-0378">Hydrolase</keyword>
<dbReference type="GO" id="GO:0005737">
    <property type="term" value="C:cytoplasm"/>
    <property type="evidence" value="ECO:0007669"/>
    <property type="project" value="UniProtKB-SubCell"/>
</dbReference>
<reference evidence="17 18" key="1">
    <citation type="journal article" date="2018" name="Sci. Rep.">
        <title>Comparative analysis of the Pocillopora damicornis genome highlights role of immune system in coral evolution.</title>
        <authorList>
            <person name="Cunning R."/>
            <person name="Bay R.A."/>
            <person name="Gillette P."/>
            <person name="Baker A.C."/>
            <person name="Traylor-Knowles N."/>
        </authorList>
    </citation>
    <scope>NUCLEOTIDE SEQUENCE [LARGE SCALE GENOMIC DNA]</scope>
    <source>
        <strain evidence="17">RSMAS</strain>
        <tissue evidence="17">Whole animal</tissue>
    </source>
</reference>
<feature type="compositionally biased region" description="Polar residues" evidence="14">
    <location>
        <begin position="760"/>
        <end position="776"/>
    </location>
</feature>
<feature type="coiled-coil region" evidence="13">
    <location>
        <begin position="837"/>
        <end position="879"/>
    </location>
</feature>
<dbReference type="Proteomes" id="UP000275408">
    <property type="component" value="Unassembled WGS sequence"/>
</dbReference>
<evidence type="ECO:0000256" key="4">
    <source>
        <dbReference type="ARBA" id="ARBA00022801"/>
    </source>
</evidence>
<dbReference type="Pfam" id="PF22631">
    <property type="entry name" value="PLCB1-4-like_EFh"/>
    <property type="match status" value="1"/>
</dbReference>
<dbReference type="InterPro" id="IPR001711">
    <property type="entry name" value="PLipase_C_Pinositol-sp_Y"/>
</dbReference>
<dbReference type="GO" id="GO:0048015">
    <property type="term" value="P:phosphatidylinositol-mediated signaling"/>
    <property type="evidence" value="ECO:0007669"/>
    <property type="project" value="TreeGrafter"/>
</dbReference>
<evidence type="ECO:0000256" key="7">
    <source>
        <dbReference type="ARBA" id="ARBA00023098"/>
    </source>
</evidence>
<dbReference type="FunFam" id="1.10.238.10:FF:000005">
    <property type="entry name" value="Phosphoinositide phospholipase C"/>
    <property type="match status" value="1"/>
</dbReference>
<dbReference type="PRINTS" id="PR00390">
    <property type="entry name" value="PHPHLIPASEC"/>
</dbReference>
<dbReference type="InterPro" id="IPR017946">
    <property type="entry name" value="PLC-like_Pdiesterase_TIM-brl"/>
</dbReference>
<dbReference type="Gene3D" id="3.20.20.190">
    <property type="entry name" value="Phosphatidylinositol (PI) phosphodiesterase"/>
    <property type="match status" value="2"/>
</dbReference>
<evidence type="ECO:0000256" key="11">
    <source>
        <dbReference type="PIRSR" id="PIRSR000956-2"/>
    </source>
</evidence>
<evidence type="ECO:0000256" key="2">
    <source>
        <dbReference type="ARBA" id="ARBA00022490"/>
    </source>
</evidence>
<evidence type="ECO:0000259" key="16">
    <source>
        <dbReference type="PROSITE" id="PS50008"/>
    </source>
</evidence>
<feature type="compositionally biased region" description="Acidic residues" evidence="14">
    <location>
        <begin position="665"/>
        <end position="674"/>
    </location>
</feature>
<dbReference type="GO" id="GO:0004435">
    <property type="term" value="F:phosphatidylinositol-4,5-bisphosphate phospholipase C activity"/>
    <property type="evidence" value="ECO:0007669"/>
    <property type="project" value="UniProtKB-UniRule"/>
</dbReference>